<dbReference type="EMBL" id="AP024488">
    <property type="protein sequence ID" value="BCS94706.1"/>
    <property type="molecule type" value="Genomic_DNA"/>
</dbReference>
<proteinExistence type="predicted"/>
<evidence type="ECO:0000313" key="2">
    <source>
        <dbReference type="Proteomes" id="UP001320148"/>
    </source>
</evidence>
<accession>A0ABM7PBZ2</accession>
<name>A0ABM7PBZ2_9BACT</name>
<dbReference type="Proteomes" id="UP001320148">
    <property type="component" value="Chromosome"/>
</dbReference>
<reference evidence="1 2" key="1">
    <citation type="submission" date="2021-02" db="EMBL/GenBank/DDBJ databases">
        <title>Complete genome of Desulfoluna sp. strain ASN36.</title>
        <authorList>
            <person name="Takahashi A."/>
            <person name="Kojima H."/>
            <person name="Fukui M."/>
        </authorList>
    </citation>
    <scope>NUCLEOTIDE SEQUENCE [LARGE SCALE GENOMIC DNA]</scope>
    <source>
        <strain evidence="1 2">ASN36</strain>
    </source>
</reference>
<evidence type="ECO:0000313" key="1">
    <source>
        <dbReference type="EMBL" id="BCS94706.1"/>
    </source>
</evidence>
<dbReference type="RefSeq" id="WP_236891004.1">
    <property type="nucleotide sequence ID" value="NZ_AP024488.1"/>
</dbReference>
<gene>
    <name evidence="1" type="ORF">DSLASN_03380</name>
</gene>
<sequence>MENFDGYYVGVGQAEPMDGNLFLQRQLARRRALDQLIQSIQVTVESSMELMESQQGSAGGDTSAIRTATRRLRVASDLTVNEVTNAGIYQDPVTCILWVRLKVRRDLADNLVALKQATILHQLSVDETEATPAQKLRWINEALVRLSDVDFSALPKDAGNKQHLTELFENRKVELEANGGRKTVWFLAAPSEIRKPLTSTFRSLADTYGATYIGTPCIAVHDCLSQAREYAGKHLVWIKADGNTSSGALGMHQGTLRLGIARFDVETGSLLSTHSEEGQVFAFDEGSIDWAGLAEQLLAKEGMDTLLE</sequence>
<keyword evidence="2" id="KW-1185">Reference proteome</keyword>
<protein>
    <submittedName>
        <fullName evidence="1">Uncharacterized protein</fullName>
    </submittedName>
</protein>
<organism evidence="1 2">
    <name type="scientific">Desulfoluna limicola</name>
    <dbReference type="NCBI Taxonomy" id="2810562"/>
    <lineage>
        <taxon>Bacteria</taxon>
        <taxon>Pseudomonadati</taxon>
        <taxon>Thermodesulfobacteriota</taxon>
        <taxon>Desulfobacteria</taxon>
        <taxon>Desulfobacterales</taxon>
        <taxon>Desulfolunaceae</taxon>
        <taxon>Desulfoluna</taxon>
    </lineage>
</organism>
<dbReference type="Gene3D" id="3.10.28.20">
    <property type="entry name" value="Acetamidase/Formamidase-like domains"/>
    <property type="match status" value="1"/>
</dbReference>